<dbReference type="GO" id="GO:0001947">
    <property type="term" value="P:heart looping"/>
    <property type="evidence" value="ECO:0007669"/>
    <property type="project" value="Ensembl"/>
</dbReference>
<dbReference type="GeneTree" id="ENSGT00940000163473"/>
<feature type="compositionally biased region" description="Acidic residues" evidence="10">
    <location>
        <begin position="227"/>
        <end position="252"/>
    </location>
</feature>
<dbReference type="GO" id="GO:0040036">
    <property type="term" value="P:regulation of fibroblast growth factor receptor signaling pathway"/>
    <property type="evidence" value="ECO:0007669"/>
    <property type="project" value="Ensembl"/>
</dbReference>
<sequence>MVKLAKAANKQAAQKKKAPPPPKEVEEESSEEDSSDEEEEAPPPKAVKKATPAKGTKVGNGTPAKKAESEDDDSDESSEEEAPPPKKTPAKATPAKKAPAKAAAAKAEESDDDDDDDEEDDESEEEAPPPKKAAKPAAKPPVKAQPAKEPSDDDDDDESEEEAPPPKKATPAKPAAKAAKAQPAKEESSEEDDDEDDDDDSEEEMDTTPAPAATKAKKAGMVKAKEESEDDEEDDDEDDDDEEDDDEEEEEEKPTAAKRKAESKKDTPPAKKAKSEGQAFSLFVGNLNSSKDFDEIKASLRKFFSKNGLEITDVRLGGNKKFGYVDFASEEDLQKGLELNGKKVMGQEVKLEKARSKEGSQDSKKEKDARTLFVKNLPFSATADDLKEIFKDAVEIRVPPGQNTSNKGIAYVEFKTEADAERTMEETQGSEVQGRSIIIDYTGEKSHMGARASASEAASKTLVVNNLSFNATEEVLQSTFEKAVSIRIPQRDGRPKGFAFLEFESTDDAKDALENFNNTEIEGRSIRLEYSQSRDWNRGNSGPTKTLFVKGLSEDTTEETLKDAFEGAVAARIVTDRDTGSSKGFGFVDFSNEDDCKAAKEAMEDGEIDGSKVTLDYAKPKGEGGFRGGRGGGGFGGRGGGRGGRGGFGGFGGRGGGGRGRGGPRGGGRGGGRGGFGGGRGGGGFGGKPQGKKIKFDD</sequence>
<evidence type="ECO:0000256" key="9">
    <source>
        <dbReference type="PROSITE-ProRule" id="PRU00176"/>
    </source>
</evidence>
<feature type="compositionally biased region" description="Low complexity" evidence="10">
    <location>
        <begin position="169"/>
        <end position="182"/>
    </location>
</feature>
<dbReference type="SMART" id="SM00360">
    <property type="entry name" value="RRM"/>
    <property type="match status" value="4"/>
</dbReference>
<dbReference type="InterPro" id="IPR034234">
    <property type="entry name" value="Nucleolin_RRM3"/>
</dbReference>
<dbReference type="InterPro" id="IPR034233">
    <property type="entry name" value="Nucleolin_RRM2"/>
</dbReference>
<evidence type="ECO:0000256" key="8">
    <source>
        <dbReference type="ARBA" id="ARBA00023242"/>
    </source>
</evidence>
<feature type="compositionally biased region" description="Basic and acidic residues" evidence="10">
    <location>
        <begin position="349"/>
        <end position="367"/>
    </location>
</feature>
<dbReference type="GO" id="GO:0003677">
    <property type="term" value="F:DNA binding"/>
    <property type="evidence" value="ECO:0007669"/>
    <property type="project" value="UniProtKB-KW"/>
</dbReference>
<feature type="compositionally biased region" description="Acidic residues" evidence="10">
    <location>
        <begin position="188"/>
        <end position="206"/>
    </location>
</feature>
<dbReference type="GO" id="GO:0006364">
    <property type="term" value="P:rRNA processing"/>
    <property type="evidence" value="ECO:0007669"/>
    <property type="project" value="Ensembl"/>
</dbReference>
<name>A0A3Q2V4K8_HAPBU</name>
<evidence type="ECO:0000256" key="10">
    <source>
        <dbReference type="SAM" id="MobiDB-lite"/>
    </source>
</evidence>
<evidence type="ECO:0000256" key="3">
    <source>
        <dbReference type="ARBA" id="ARBA00022481"/>
    </source>
</evidence>
<protein>
    <recommendedName>
        <fullName evidence="2">Nucleolin</fullName>
    </recommendedName>
</protein>
<feature type="compositionally biased region" description="Low complexity" evidence="10">
    <location>
        <begin position="135"/>
        <end position="148"/>
    </location>
</feature>
<feature type="region of interest" description="Disordered" evidence="10">
    <location>
        <begin position="346"/>
        <end position="367"/>
    </location>
</feature>
<dbReference type="PANTHER" id="PTHR23236">
    <property type="entry name" value="EUKARYOTIC TRANSLATION INITIATION FACTOR 4B/4H"/>
    <property type="match status" value="1"/>
</dbReference>
<dbReference type="CDD" id="cd12403">
    <property type="entry name" value="RRM1_NCL"/>
    <property type="match status" value="1"/>
</dbReference>
<dbReference type="GO" id="GO:0003723">
    <property type="term" value="F:RNA binding"/>
    <property type="evidence" value="ECO:0007669"/>
    <property type="project" value="UniProtKB-UniRule"/>
</dbReference>
<feature type="domain" description="RRM" evidence="11">
    <location>
        <begin position="460"/>
        <end position="533"/>
    </location>
</feature>
<feature type="region of interest" description="Disordered" evidence="10">
    <location>
        <begin position="1"/>
        <end position="279"/>
    </location>
</feature>
<dbReference type="GO" id="GO:0061035">
    <property type="term" value="P:regulation of cartilage development"/>
    <property type="evidence" value="ECO:0007669"/>
    <property type="project" value="Ensembl"/>
</dbReference>
<dbReference type="CDD" id="cd12406">
    <property type="entry name" value="RRM4_NCL"/>
    <property type="match status" value="1"/>
</dbReference>
<feature type="domain" description="RRM" evidence="11">
    <location>
        <begin position="545"/>
        <end position="620"/>
    </location>
</feature>
<dbReference type="InterPro" id="IPR034230">
    <property type="entry name" value="Nucleolin_RRM1"/>
</dbReference>
<dbReference type="SUPFAM" id="SSF54928">
    <property type="entry name" value="RNA-binding domain, RBD"/>
    <property type="match status" value="4"/>
</dbReference>
<evidence type="ECO:0000259" key="11">
    <source>
        <dbReference type="PROSITE" id="PS50102"/>
    </source>
</evidence>
<dbReference type="PROSITE" id="PS50102">
    <property type="entry name" value="RRM"/>
    <property type="match status" value="4"/>
</dbReference>
<keyword evidence="13" id="KW-1185">Reference proteome</keyword>
<dbReference type="CDD" id="cd12405">
    <property type="entry name" value="RRM3_NCL"/>
    <property type="match status" value="1"/>
</dbReference>
<dbReference type="FunFam" id="3.30.70.330:FF:000278">
    <property type="entry name" value="Nucleolin"/>
    <property type="match status" value="1"/>
</dbReference>
<evidence type="ECO:0000256" key="7">
    <source>
        <dbReference type="ARBA" id="ARBA00023125"/>
    </source>
</evidence>
<dbReference type="AlphaFoldDB" id="A0A3Q2V4K8"/>
<evidence type="ECO:0000313" key="12">
    <source>
        <dbReference type="Ensembl" id="ENSHBUP00000005464.1"/>
    </source>
</evidence>
<dbReference type="InterPro" id="IPR012677">
    <property type="entry name" value="Nucleotide-bd_a/b_plait_sf"/>
</dbReference>
<evidence type="ECO:0000256" key="4">
    <source>
        <dbReference type="ARBA" id="ARBA00022553"/>
    </source>
</evidence>
<feature type="compositionally biased region" description="Acidic residues" evidence="10">
    <location>
        <begin position="109"/>
        <end position="127"/>
    </location>
</feature>
<dbReference type="STRING" id="8153.ENSHBUP00000005464"/>
<feature type="domain" description="RRM" evidence="11">
    <location>
        <begin position="280"/>
        <end position="356"/>
    </location>
</feature>
<evidence type="ECO:0000256" key="1">
    <source>
        <dbReference type="ARBA" id="ARBA00004604"/>
    </source>
</evidence>
<feature type="compositionally biased region" description="Acidic residues" evidence="10">
    <location>
        <begin position="25"/>
        <end position="41"/>
    </location>
</feature>
<accession>A0A3Q2V4K8</accession>
<dbReference type="CTD" id="4691"/>
<feature type="compositionally biased region" description="Acidic residues" evidence="10">
    <location>
        <begin position="69"/>
        <end position="82"/>
    </location>
</feature>
<dbReference type="InterPro" id="IPR034235">
    <property type="entry name" value="Nucleolin_RRM4"/>
</dbReference>
<evidence type="ECO:0000256" key="2">
    <source>
        <dbReference type="ARBA" id="ARBA00017108"/>
    </source>
</evidence>
<keyword evidence="5" id="KW-0677">Repeat</keyword>
<feature type="compositionally biased region" description="Gly residues" evidence="10">
    <location>
        <begin position="625"/>
        <end position="689"/>
    </location>
</feature>
<keyword evidence="6 9" id="KW-0694">RNA-binding</keyword>
<dbReference type="Proteomes" id="UP000264840">
    <property type="component" value="Unplaced"/>
</dbReference>
<feature type="domain" description="RRM" evidence="11">
    <location>
        <begin position="370"/>
        <end position="444"/>
    </location>
</feature>
<feature type="region of interest" description="Disordered" evidence="10">
    <location>
        <begin position="619"/>
        <end position="698"/>
    </location>
</feature>
<dbReference type="GO" id="GO:0005730">
    <property type="term" value="C:nucleolus"/>
    <property type="evidence" value="ECO:0007669"/>
    <property type="project" value="UniProtKB-SubCell"/>
</dbReference>
<keyword evidence="3" id="KW-0488">Methylation</keyword>
<evidence type="ECO:0000313" key="13">
    <source>
        <dbReference type="Proteomes" id="UP000264840"/>
    </source>
</evidence>
<dbReference type="Pfam" id="PF00076">
    <property type="entry name" value="RRM_1"/>
    <property type="match status" value="4"/>
</dbReference>
<reference evidence="12" key="1">
    <citation type="submission" date="2025-08" db="UniProtKB">
        <authorList>
            <consortium name="Ensembl"/>
        </authorList>
    </citation>
    <scope>IDENTIFICATION</scope>
</reference>
<dbReference type="GO" id="GO:0009303">
    <property type="term" value="P:rRNA transcription"/>
    <property type="evidence" value="ECO:0007669"/>
    <property type="project" value="Ensembl"/>
</dbReference>
<dbReference type="OrthoDB" id="167718at2759"/>
<feature type="compositionally biased region" description="Acidic residues" evidence="10">
    <location>
        <begin position="151"/>
        <end position="163"/>
    </location>
</feature>
<dbReference type="GeneID" id="102313123"/>
<dbReference type="CDD" id="cd12404">
    <property type="entry name" value="RRM2_NCL"/>
    <property type="match status" value="1"/>
</dbReference>
<keyword evidence="7" id="KW-0238">DNA-binding</keyword>
<feature type="compositionally biased region" description="Basic and acidic residues" evidence="10">
    <location>
        <begin position="253"/>
        <end position="275"/>
    </location>
</feature>
<feature type="compositionally biased region" description="Low complexity" evidence="10">
    <location>
        <begin position="1"/>
        <end position="12"/>
    </location>
</feature>
<evidence type="ECO:0000256" key="5">
    <source>
        <dbReference type="ARBA" id="ARBA00022737"/>
    </source>
</evidence>
<dbReference type="GO" id="GO:0001503">
    <property type="term" value="P:ossification"/>
    <property type="evidence" value="ECO:0007669"/>
    <property type="project" value="Ensembl"/>
</dbReference>
<dbReference type="Ensembl" id="ENSHBUT00000006945.1">
    <property type="protein sequence ID" value="ENSHBUP00000005464.1"/>
    <property type="gene ID" value="ENSHBUG00000006869.1"/>
</dbReference>
<dbReference type="Gene3D" id="3.30.70.330">
    <property type="match status" value="4"/>
</dbReference>
<organism evidence="12 13">
    <name type="scientific">Haplochromis burtoni</name>
    <name type="common">Burton's mouthbrooder</name>
    <name type="synonym">Chromis burtoni</name>
    <dbReference type="NCBI Taxonomy" id="8153"/>
    <lineage>
        <taxon>Eukaryota</taxon>
        <taxon>Metazoa</taxon>
        <taxon>Chordata</taxon>
        <taxon>Craniata</taxon>
        <taxon>Vertebrata</taxon>
        <taxon>Euteleostomi</taxon>
        <taxon>Actinopterygii</taxon>
        <taxon>Neopterygii</taxon>
        <taxon>Teleostei</taxon>
        <taxon>Neoteleostei</taxon>
        <taxon>Acanthomorphata</taxon>
        <taxon>Ovalentaria</taxon>
        <taxon>Cichlomorphae</taxon>
        <taxon>Cichliformes</taxon>
        <taxon>Cichlidae</taxon>
        <taxon>African cichlids</taxon>
        <taxon>Pseudocrenilabrinae</taxon>
        <taxon>Haplochromini</taxon>
        <taxon>Haplochromis</taxon>
    </lineage>
</organism>
<dbReference type="PANTHER" id="PTHR23236:SF119">
    <property type="entry name" value="NUCLEAR RNA-BINDING PROTEIN SART-3"/>
    <property type="match status" value="1"/>
</dbReference>
<dbReference type="InterPro" id="IPR000504">
    <property type="entry name" value="RRM_dom"/>
</dbReference>
<dbReference type="OMA" id="EIRIVMN"/>
<keyword evidence="4" id="KW-0597">Phosphoprotein</keyword>
<evidence type="ECO:0000256" key="6">
    <source>
        <dbReference type="ARBA" id="ARBA00022884"/>
    </source>
</evidence>
<feature type="compositionally biased region" description="Low complexity" evidence="10">
    <location>
        <begin position="90"/>
        <end position="105"/>
    </location>
</feature>
<dbReference type="InterPro" id="IPR035979">
    <property type="entry name" value="RBD_domain_sf"/>
</dbReference>
<proteinExistence type="predicted"/>
<dbReference type="RefSeq" id="XP_005920986.1">
    <property type="nucleotide sequence ID" value="XM_005920924.3"/>
</dbReference>
<comment type="subcellular location">
    <subcellularLocation>
        <location evidence="1">Nucleus</location>
        <location evidence="1">Nucleolus</location>
    </subcellularLocation>
</comment>
<reference evidence="12" key="2">
    <citation type="submission" date="2025-09" db="UniProtKB">
        <authorList>
            <consortium name="Ensembl"/>
        </authorList>
    </citation>
    <scope>IDENTIFICATION</scope>
</reference>
<keyword evidence="8" id="KW-0539">Nucleus</keyword>